<reference evidence="2" key="2">
    <citation type="journal article" date="2023" name="Proc. Natl. Acad. Sci. U.S.A.">
        <title>A global phylogenomic analysis of the shiitake genus Lentinula.</title>
        <authorList>
            <person name="Sierra-Patev S."/>
            <person name="Min B."/>
            <person name="Naranjo-Ortiz M."/>
            <person name="Looney B."/>
            <person name="Konkel Z."/>
            <person name="Slot J.C."/>
            <person name="Sakamoto Y."/>
            <person name="Steenwyk J.L."/>
            <person name="Rokas A."/>
            <person name="Carro J."/>
            <person name="Camarero S."/>
            <person name="Ferreira P."/>
            <person name="Molpeceres G."/>
            <person name="Ruiz-Duenas F.J."/>
            <person name="Serrano A."/>
            <person name="Henrissat B."/>
            <person name="Drula E."/>
            <person name="Hughes K.W."/>
            <person name="Mata J.L."/>
            <person name="Ishikawa N.K."/>
            <person name="Vargas-Isla R."/>
            <person name="Ushijima S."/>
            <person name="Smith C.A."/>
            <person name="Donoghue J."/>
            <person name="Ahrendt S."/>
            <person name="Andreopoulos W."/>
            <person name="He G."/>
            <person name="LaButti K."/>
            <person name="Lipzen A."/>
            <person name="Ng V."/>
            <person name="Riley R."/>
            <person name="Sandor L."/>
            <person name="Barry K."/>
            <person name="Martinez A.T."/>
            <person name="Xiao Y."/>
            <person name="Gibbons J.G."/>
            <person name="Terashima K."/>
            <person name="Grigoriev I.V."/>
            <person name="Hibbett D."/>
        </authorList>
    </citation>
    <scope>NUCLEOTIDE SEQUENCE</scope>
    <source>
        <strain evidence="2">Sp2 HRB7682 ss15</strain>
    </source>
</reference>
<protein>
    <submittedName>
        <fullName evidence="2">Uncharacterized protein</fullName>
    </submittedName>
</protein>
<name>A0A9W9DRW3_9AGAR</name>
<feature type="region of interest" description="Disordered" evidence="1">
    <location>
        <begin position="156"/>
        <end position="196"/>
    </location>
</feature>
<evidence type="ECO:0000313" key="4">
    <source>
        <dbReference type="Proteomes" id="UP001150238"/>
    </source>
</evidence>
<feature type="compositionally biased region" description="Basic residues" evidence="1">
    <location>
        <begin position="91"/>
        <end position="107"/>
    </location>
</feature>
<sequence>MAEDIQVRLSSFGLRRSFLTHTHARFRGRDDKQDLSFKPEAAQAKLDAACDRAERTVLLSCPLTIHGLNGILLGITSFLQKRPVTNLKAAKSLRKRARQSSVRKSRPLIRDPSIPQRGLPPLQVLAFTLGIVCCLNFGKGLLLRYLNAREPLPGDDFTPVNHGSDPEKVEFPSNQQPIPTFSAASGKGNEIPVPAMSLPGLVSRSLTRHSGT</sequence>
<evidence type="ECO:0000313" key="2">
    <source>
        <dbReference type="EMBL" id="KAJ4483096.1"/>
    </source>
</evidence>
<reference evidence="2" key="1">
    <citation type="submission" date="2022-08" db="EMBL/GenBank/DDBJ databases">
        <authorList>
            <consortium name="DOE Joint Genome Institute"/>
            <person name="Min B."/>
            <person name="Riley R."/>
            <person name="Sierra-Patev S."/>
            <person name="Naranjo-Ortiz M."/>
            <person name="Looney B."/>
            <person name="Konkel Z."/>
            <person name="Slot J.C."/>
            <person name="Sakamoto Y."/>
            <person name="Steenwyk J.L."/>
            <person name="Rokas A."/>
            <person name="Carro J."/>
            <person name="Camarero S."/>
            <person name="Ferreira P."/>
            <person name="Molpeceres G."/>
            <person name="Ruiz-Duenas F.J."/>
            <person name="Serrano A."/>
            <person name="Henrissat B."/>
            <person name="Drula E."/>
            <person name="Hughes K.W."/>
            <person name="Mata J.L."/>
            <person name="Ishikawa N.K."/>
            <person name="Vargas-Isla R."/>
            <person name="Ushijima S."/>
            <person name="Smith C.A."/>
            <person name="Ahrendt S."/>
            <person name="Andreopoulos W."/>
            <person name="He G."/>
            <person name="Labutti K."/>
            <person name="Lipzen A."/>
            <person name="Ng V."/>
            <person name="Sandor L."/>
            <person name="Barry K."/>
            <person name="Martinez A.T."/>
            <person name="Xiao Y."/>
            <person name="Gibbons J.G."/>
            <person name="Terashima K."/>
            <person name="Hibbett D.S."/>
            <person name="Grigoriev I.V."/>
        </authorList>
    </citation>
    <scope>NUCLEOTIDE SEQUENCE</scope>
    <source>
        <strain evidence="2">Sp2 HRB7682 ss15</strain>
    </source>
</reference>
<accession>A0A9W9DRW3</accession>
<dbReference type="EMBL" id="JANVFS010000013">
    <property type="protein sequence ID" value="KAJ4483096.1"/>
    <property type="molecule type" value="Genomic_DNA"/>
</dbReference>
<feature type="region of interest" description="Disordered" evidence="1">
    <location>
        <begin position="90"/>
        <end position="114"/>
    </location>
</feature>
<evidence type="ECO:0000313" key="3">
    <source>
        <dbReference type="EMBL" id="KAJ4489023.1"/>
    </source>
</evidence>
<comment type="caution">
    <text evidence="2">The sequence shown here is derived from an EMBL/GenBank/DDBJ whole genome shotgun (WGS) entry which is preliminary data.</text>
</comment>
<dbReference type="Proteomes" id="UP001150238">
    <property type="component" value="Unassembled WGS sequence"/>
</dbReference>
<dbReference type="EMBL" id="JANVFS010000008">
    <property type="protein sequence ID" value="KAJ4489023.1"/>
    <property type="molecule type" value="Genomic_DNA"/>
</dbReference>
<gene>
    <name evidence="3" type="ORF">C8J55DRAFT_558078</name>
    <name evidence="2" type="ORF">C8J55DRAFT_559913</name>
</gene>
<dbReference type="AlphaFoldDB" id="A0A9W9DRW3"/>
<feature type="compositionally biased region" description="Polar residues" evidence="1">
    <location>
        <begin position="172"/>
        <end position="183"/>
    </location>
</feature>
<proteinExistence type="predicted"/>
<organism evidence="2 4">
    <name type="scientific">Lentinula lateritia</name>
    <dbReference type="NCBI Taxonomy" id="40482"/>
    <lineage>
        <taxon>Eukaryota</taxon>
        <taxon>Fungi</taxon>
        <taxon>Dikarya</taxon>
        <taxon>Basidiomycota</taxon>
        <taxon>Agaricomycotina</taxon>
        <taxon>Agaricomycetes</taxon>
        <taxon>Agaricomycetidae</taxon>
        <taxon>Agaricales</taxon>
        <taxon>Marasmiineae</taxon>
        <taxon>Omphalotaceae</taxon>
        <taxon>Lentinula</taxon>
    </lineage>
</organism>
<evidence type="ECO:0000256" key="1">
    <source>
        <dbReference type="SAM" id="MobiDB-lite"/>
    </source>
</evidence>